<reference evidence="1" key="1">
    <citation type="journal article" date="2015" name="Proc. Natl. Acad. Sci. U.S.A.">
        <title>Networks of energetic and metabolic interactions define dynamics in microbial communities.</title>
        <authorList>
            <person name="Embree M."/>
            <person name="Liu J.K."/>
            <person name="Al-Bassam M.M."/>
            <person name="Zengler K."/>
        </authorList>
    </citation>
    <scope>NUCLEOTIDE SEQUENCE</scope>
</reference>
<protein>
    <submittedName>
        <fullName evidence="1">Uncharacterized protein</fullName>
    </submittedName>
</protein>
<accession>A0A0W8FL26</accession>
<dbReference type="AlphaFoldDB" id="A0A0W8FL26"/>
<sequence>MQISQKRKNEQQDNLLEELLREKAAVLSRAGMAVDNVIRQLNRVSNEIEVKISLLKNFGGDEQTSERMRKKKSIHEEINLSIDHFNAVRQKAQLQYYYLIVTREALGLRRHEMIQEIYRIPEKKEKIKAF</sequence>
<evidence type="ECO:0000313" key="1">
    <source>
        <dbReference type="EMBL" id="KUG21600.1"/>
    </source>
</evidence>
<gene>
    <name evidence="1" type="ORF">ASZ90_008637</name>
</gene>
<proteinExistence type="predicted"/>
<dbReference type="EMBL" id="LNQE01001041">
    <property type="protein sequence ID" value="KUG21600.1"/>
    <property type="molecule type" value="Genomic_DNA"/>
</dbReference>
<name>A0A0W8FL26_9ZZZZ</name>
<comment type="caution">
    <text evidence="1">The sequence shown here is derived from an EMBL/GenBank/DDBJ whole genome shotgun (WGS) entry which is preliminary data.</text>
</comment>
<organism evidence="1">
    <name type="scientific">hydrocarbon metagenome</name>
    <dbReference type="NCBI Taxonomy" id="938273"/>
    <lineage>
        <taxon>unclassified sequences</taxon>
        <taxon>metagenomes</taxon>
        <taxon>ecological metagenomes</taxon>
    </lineage>
</organism>